<dbReference type="Proteomes" id="UP001217754">
    <property type="component" value="Chromosome 4"/>
</dbReference>
<dbReference type="GeneID" id="85226394"/>
<organism evidence="2 3">
    <name type="scientific">Malassezia japonica</name>
    <dbReference type="NCBI Taxonomy" id="223818"/>
    <lineage>
        <taxon>Eukaryota</taxon>
        <taxon>Fungi</taxon>
        <taxon>Dikarya</taxon>
        <taxon>Basidiomycota</taxon>
        <taxon>Ustilaginomycotina</taxon>
        <taxon>Malasseziomycetes</taxon>
        <taxon>Malasseziales</taxon>
        <taxon>Malasseziaceae</taxon>
        <taxon>Malassezia</taxon>
    </lineage>
</organism>
<evidence type="ECO:0000313" key="2">
    <source>
        <dbReference type="EMBL" id="WFD39762.1"/>
    </source>
</evidence>
<name>A0AAF0JAF9_9BASI</name>
<dbReference type="RefSeq" id="XP_060122659.1">
    <property type="nucleotide sequence ID" value="XM_060266676.1"/>
</dbReference>
<evidence type="ECO:0000256" key="1">
    <source>
        <dbReference type="SAM" id="MobiDB-lite"/>
    </source>
</evidence>
<accession>A0AAF0JAF9</accession>
<feature type="region of interest" description="Disordered" evidence="1">
    <location>
        <begin position="1"/>
        <end position="44"/>
    </location>
</feature>
<protein>
    <recommendedName>
        <fullName evidence="4">Vacuolar protein sorting-associated protein 51 homolog</fullName>
    </recommendedName>
</protein>
<feature type="compositionally biased region" description="Basic and acidic residues" evidence="1">
    <location>
        <begin position="20"/>
        <end position="34"/>
    </location>
</feature>
<dbReference type="AlphaFoldDB" id="A0AAF0JAF9"/>
<proteinExistence type="predicted"/>
<gene>
    <name evidence="2" type="ORF">MJAP1_002743</name>
</gene>
<sequence>MAPASRAASLRDYYGLQQEQQEHTEEKKEEKKETPSVGQMAATQPLDALLRQSLDLMEGIRELNADRQSLVYNHHQELVAASETVGKMRRGLDGLRPSREALQKQFASMETHRQTIAQHTPAAEEIDWQGAVAPLVSLPATLQQLRNSDKEDAARELYASYQTTLTAWADGGVEGARDLQRECEDVLQRT</sequence>
<reference evidence="2" key="1">
    <citation type="submission" date="2023-03" db="EMBL/GenBank/DDBJ databases">
        <title>Mating type loci evolution in Malassezia.</title>
        <authorList>
            <person name="Coelho M.A."/>
        </authorList>
    </citation>
    <scope>NUCLEOTIDE SEQUENCE</scope>
    <source>
        <strain evidence="2">CBS 9431</strain>
    </source>
</reference>
<keyword evidence="3" id="KW-1185">Reference proteome</keyword>
<dbReference type="EMBL" id="CP119961">
    <property type="protein sequence ID" value="WFD39762.1"/>
    <property type="molecule type" value="Genomic_DNA"/>
</dbReference>
<dbReference type="Pfam" id="PF08700">
    <property type="entry name" value="VPS51_Exo84_N"/>
    <property type="match status" value="1"/>
</dbReference>
<evidence type="ECO:0008006" key="4">
    <source>
        <dbReference type="Google" id="ProtNLM"/>
    </source>
</evidence>
<evidence type="ECO:0000313" key="3">
    <source>
        <dbReference type="Proteomes" id="UP001217754"/>
    </source>
</evidence>